<keyword evidence="1" id="KW-0328">Glycosyltransferase</keyword>
<dbReference type="PANTHER" id="PTHR46401">
    <property type="entry name" value="GLYCOSYLTRANSFERASE WBBK-RELATED"/>
    <property type="match status" value="1"/>
</dbReference>
<dbReference type="Pfam" id="PF13692">
    <property type="entry name" value="Glyco_trans_1_4"/>
    <property type="match status" value="1"/>
</dbReference>
<dbReference type="AlphaFoldDB" id="A0A7Y9GLI4"/>
<evidence type="ECO:0000313" key="5">
    <source>
        <dbReference type="Proteomes" id="UP000576969"/>
    </source>
</evidence>
<keyword evidence="2 4" id="KW-0808">Transferase</keyword>
<accession>A0A7Y9GLI4</accession>
<evidence type="ECO:0000256" key="1">
    <source>
        <dbReference type="ARBA" id="ARBA00022676"/>
    </source>
</evidence>
<protein>
    <submittedName>
        <fullName evidence="4">Glycosyltransferase involved in cell wall biosynthesis</fullName>
    </submittedName>
</protein>
<evidence type="ECO:0000313" key="4">
    <source>
        <dbReference type="EMBL" id="NYE18723.1"/>
    </source>
</evidence>
<dbReference type="PANTHER" id="PTHR46401:SF2">
    <property type="entry name" value="GLYCOSYLTRANSFERASE WBBK-RELATED"/>
    <property type="match status" value="1"/>
</dbReference>
<proteinExistence type="predicted"/>
<dbReference type="RefSeq" id="WP_179487573.1">
    <property type="nucleotide sequence ID" value="NZ_JACCBV010000001.1"/>
</dbReference>
<dbReference type="GO" id="GO:0016757">
    <property type="term" value="F:glycosyltransferase activity"/>
    <property type="evidence" value="ECO:0007669"/>
    <property type="project" value="UniProtKB-KW"/>
</dbReference>
<dbReference type="InterPro" id="IPR028098">
    <property type="entry name" value="Glyco_trans_4-like_N"/>
</dbReference>
<gene>
    <name evidence="4" type="ORF">BJ991_000751</name>
</gene>
<evidence type="ECO:0000259" key="3">
    <source>
        <dbReference type="Pfam" id="PF13439"/>
    </source>
</evidence>
<dbReference type="SUPFAM" id="SSF53756">
    <property type="entry name" value="UDP-Glycosyltransferase/glycogen phosphorylase"/>
    <property type="match status" value="1"/>
</dbReference>
<reference evidence="4 5" key="1">
    <citation type="submission" date="2020-07" db="EMBL/GenBank/DDBJ databases">
        <title>Sequencing the genomes of 1000 actinobacteria strains.</title>
        <authorList>
            <person name="Klenk H.-P."/>
        </authorList>
    </citation>
    <scope>NUCLEOTIDE SEQUENCE [LARGE SCALE GENOMIC DNA]</scope>
    <source>
        <strain evidence="4 5">DSM 24662</strain>
    </source>
</reference>
<evidence type="ECO:0000256" key="2">
    <source>
        <dbReference type="ARBA" id="ARBA00022679"/>
    </source>
</evidence>
<comment type="caution">
    <text evidence="4">The sequence shown here is derived from an EMBL/GenBank/DDBJ whole genome shotgun (WGS) entry which is preliminary data.</text>
</comment>
<dbReference type="EMBL" id="JACCBV010000001">
    <property type="protein sequence ID" value="NYE18723.1"/>
    <property type="molecule type" value="Genomic_DNA"/>
</dbReference>
<dbReference type="CDD" id="cd03809">
    <property type="entry name" value="GT4_MtfB-like"/>
    <property type="match status" value="1"/>
</dbReference>
<sequence>MGQQVYEEEIVARAAQAAGEGTVVRREIARSLRSELDGTVRLPNWITNRAPSGVRSAVGAMLYRGAEVVHRMGLGMPPARVPEVITIHDTVAWRFDDESPPERFAAHELRRAAAVIAPSQYAADDAAEFLGLEHVHAIYNGVDPVFLDAEPLSPESRAGLAITGPYVLHAGGASRRKNLEALAEAWEVVSAARPDLTLVLSGPPHPRRTALFARLPRTRLVGRVPAALVPGLFAGATTVVVPSLYEGFGLPALEGMAAGAPVVAARTSALPEVVGDAGVLVEPTGAAVAEGILFAASDDSAVSAMAARGRERAREFTWERSAREHAAVWRRVFSGS</sequence>
<organism evidence="4 5">
    <name type="scientific">Microbacterium immunditiarum</name>
    <dbReference type="NCBI Taxonomy" id="337480"/>
    <lineage>
        <taxon>Bacteria</taxon>
        <taxon>Bacillati</taxon>
        <taxon>Actinomycetota</taxon>
        <taxon>Actinomycetes</taxon>
        <taxon>Micrococcales</taxon>
        <taxon>Microbacteriaceae</taxon>
        <taxon>Microbacterium</taxon>
    </lineage>
</organism>
<name>A0A7Y9GLI4_9MICO</name>
<dbReference type="Proteomes" id="UP000576969">
    <property type="component" value="Unassembled WGS sequence"/>
</dbReference>
<feature type="domain" description="Glycosyltransferase subfamily 4-like N-terminal" evidence="3">
    <location>
        <begin position="14"/>
        <end position="144"/>
    </location>
</feature>
<dbReference type="GO" id="GO:0009103">
    <property type="term" value="P:lipopolysaccharide biosynthetic process"/>
    <property type="evidence" value="ECO:0007669"/>
    <property type="project" value="TreeGrafter"/>
</dbReference>
<dbReference type="Gene3D" id="3.40.50.2000">
    <property type="entry name" value="Glycogen Phosphorylase B"/>
    <property type="match status" value="2"/>
</dbReference>
<dbReference type="Pfam" id="PF13439">
    <property type="entry name" value="Glyco_transf_4"/>
    <property type="match status" value="1"/>
</dbReference>
<keyword evidence="5" id="KW-1185">Reference proteome</keyword>